<dbReference type="InterPro" id="IPR025949">
    <property type="entry name" value="PapC-like_C"/>
</dbReference>
<keyword evidence="7" id="KW-0472">Membrane</keyword>
<sequence length="833" mass="89105">MKNLSSNTSAVSIRSRRPTLLIGFATLWSLPGLAPALELGEGFDLAALTTHGIDPKVSDYFRSAARFREGVQVVGLRVNGNPLGSVDARFDAQGQLCFTPGLLEKAGLVQPRAVVRKGASPDQACHDFLGAFPTTMVRLRPGIDEVALVVPTQSLREPQWEAGDFAQGGAAAMFNYDVLGFDNRSRSESSRFVSAYTEAGFNLGDWIVRSRQFYVSDNGDARTEHLYAFAQRDLAALRSTFQVGQLSSNNPLFGGIQLSGVQFSPDGQSRVPAGGNNAVVEGLAQSQSRIEVRQSGVLIHSTLVPEGPFRLTGLPLLNGTSDLEVSVIDVRGAKRSFVVPAASFAGAAPAAPGYYFSLGKVRENIDAQAPSPVVAMGSGTWGLGRDSSAGFGLLSTDEYWSAGGTLSSVFFQRVAVGARHNVSRDGRNAVSGSRSSVSASSPVYANIDVNFSATTQTRGYREVLEAGRSFKADELGSRFKNQYTAGMSWADPTLGVFSLGYSRSAQFDRQTAEHVFASWNKSFSHVDVALIADSQVGGTRPRRDASVAAGRRDSTVDNDLSVRLQISVPLGGDRRVNSYVSRRGNQSRAGTALSERVNDYVNYEVGVERDLSAREQAVRGHVDLLPRYTRVGLGVSRDAQGTGYTGQLQGGIVAHENGLTFSPYPVQDTFGIVSVGDIGSAKVETPQGPVWTDFTGQAVIAGLPAYANSRVEVQTQSLPRRVDLKNGTQVLAAGRGSFNTVAFDVVTVRRVLLTASDQHGQRLPQGASVFGQDGRFLTSVVGEGMIFLNDVNESQSLRVSLPDSSTCQLSLDPGTQPDHDKFYETTTAVCHGR</sequence>
<keyword evidence="5" id="KW-0812">Transmembrane</keyword>
<dbReference type="RefSeq" id="WP_017845138.1">
    <property type="nucleotide sequence ID" value="NZ_AOUH01000006.1"/>
</dbReference>
<dbReference type="AlphaFoldDB" id="A0A1D3K5M8"/>
<keyword evidence="6" id="KW-0732">Signal</keyword>
<keyword evidence="4" id="KW-1134">Transmembrane beta strand</keyword>
<evidence type="ECO:0000256" key="4">
    <source>
        <dbReference type="ARBA" id="ARBA00022452"/>
    </source>
</evidence>
<evidence type="ECO:0000313" key="12">
    <source>
        <dbReference type="Proteomes" id="UP000245431"/>
    </source>
</evidence>
<protein>
    <submittedName>
        <fullName evidence="11">Outer membrane usher protein</fullName>
    </submittedName>
</protein>
<organism evidence="11 12">
    <name type="scientific">Pseudomonas veronii 1YdBTEX2</name>
    <dbReference type="NCBI Taxonomy" id="1295141"/>
    <lineage>
        <taxon>Bacteria</taxon>
        <taxon>Pseudomonadati</taxon>
        <taxon>Pseudomonadota</taxon>
        <taxon>Gammaproteobacteria</taxon>
        <taxon>Pseudomonadales</taxon>
        <taxon>Pseudomonadaceae</taxon>
        <taxon>Pseudomonas</taxon>
    </lineage>
</organism>
<dbReference type="GO" id="GO:0015473">
    <property type="term" value="F:fimbrial usher porin activity"/>
    <property type="evidence" value="ECO:0007669"/>
    <property type="project" value="InterPro"/>
</dbReference>
<evidence type="ECO:0000256" key="2">
    <source>
        <dbReference type="ARBA" id="ARBA00008064"/>
    </source>
</evidence>
<dbReference type="Pfam" id="PF13953">
    <property type="entry name" value="PapC_C"/>
    <property type="match status" value="1"/>
</dbReference>
<dbReference type="InterPro" id="IPR025885">
    <property type="entry name" value="PapC_N"/>
</dbReference>
<proteinExistence type="inferred from homology"/>
<dbReference type="SUPFAM" id="SSF141729">
    <property type="entry name" value="FimD N-terminal domain-like"/>
    <property type="match status" value="1"/>
</dbReference>
<gene>
    <name evidence="11" type="ORF">PVE_R1G5783</name>
</gene>
<evidence type="ECO:0000256" key="3">
    <source>
        <dbReference type="ARBA" id="ARBA00022448"/>
    </source>
</evidence>
<dbReference type="Pfam" id="PF13954">
    <property type="entry name" value="PapC_N"/>
    <property type="match status" value="1"/>
</dbReference>
<dbReference type="Gene3D" id="2.60.40.2610">
    <property type="entry name" value="Outer membrane usher protein FimD, plug domain"/>
    <property type="match status" value="1"/>
</dbReference>
<dbReference type="Gene3D" id="2.60.40.2070">
    <property type="match status" value="1"/>
</dbReference>
<evidence type="ECO:0000256" key="1">
    <source>
        <dbReference type="ARBA" id="ARBA00004571"/>
    </source>
</evidence>
<dbReference type="Pfam" id="PF00577">
    <property type="entry name" value="Usher"/>
    <property type="match status" value="1"/>
</dbReference>
<dbReference type="PANTHER" id="PTHR30451:SF8">
    <property type="entry name" value="FIMBRIAL USHER PROTEIN"/>
    <property type="match status" value="1"/>
</dbReference>
<dbReference type="GO" id="GO:0009279">
    <property type="term" value="C:cell outer membrane"/>
    <property type="evidence" value="ECO:0007669"/>
    <property type="project" value="UniProtKB-SubCell"/>
</dbReference>
<evidence type="ECO:0000259" key="9">
    <source>
        <dbReference type="Pfam" id="PF13953"/>
    </source>
</evidence>
<comment type="subcellular location">
    <subcellularLocation>
        <location evidence="1">Cell outer membrane</location>
        <topology evidence="1">Multi-pass membrane protein</topology>
    </subcellularLocation>
</comment>
<dbReference type="InterPro" id="IPR043142">
    <property type="entry name" value="PapC-like_C_sf"/>
</dbReference>
<evidence type="ECO:0000259" key="10">
    <source>
        <dbReference type="Pfam" id="PF13954"/>
    </source>
</evidence>
<comment type="similarity">
    <text evidence="2">Belongs to the fimbrial export usher family.</text>
</comment>
<keyword evidence="3" id="KW-0813">Transport</keyword>
<dbReference type="InterPro" id="IPR000015">
    <property type="entry name" value="Fimb_usher"/>
</dbReference>
<dbReference type="Gene3D" id="3.10.20.410">
    <property type="match status" value="1"/>
</dbReference>
<dbReference type="InterPro" id="IPR037224">
    <property type="entry name" value="PapC_N_sf"/>
</dbReference>
<evidence type="ECO:0000313" key="11">
    <source>
        <dbReference type="EMBL" id="SBW83663.1"/>
    </source>
</evidence>
<evidence type="ECO:0000256" key="8">
    <source>
        <dbReference type="ARBA" id="ARBA00023237"/>
    </source>
</evidence>
<dbReference type="GO" id="GO:0009297">
    <property type="term" value="P:pilus assembly"/>
    <property type="evidence" value="ECO:0007669"/>
    <property type="project" value="InterPro"/>
</dbReference>
<feature type="domain" description="PapC N-terminal" evidence="10">
    <location>
        <begin position="43"/>
        <end position="178"/>
    </location>
</feature>
<evidence type="ECO:0000256" key="5">
    <source>
        <dbReference type="ARBA" id="ARBA00022692"/>
    </source>
</evidence>
<keyword evidence="8" id="KW-0998">Cell outer membrane</keyword>
<dbReference type="Gene3D" id="2.60.40.3110">
    <property type="match status" value="1"/>
</dbReference>
<evidence type="ECO:0000256" key="7">
    <source>
        <dbReference type="ARBA" id="ARBA00023136"/>
    </source>
</evidence>
<reference evidence="12" key="1">
    <citation type="submission" date="2016-07" db="EMBL/GenBank/DDBJ databases">
        <authorList>
            <person name="Florea S."/>
            <person name="Webb J.S."/>
            <person name="Jaromczyk J."/>
            <person name="Schardl C.L."/>
        </authorList>
    </citation>
    <scope>NUCLEOTIDE SEQUENCE [LARGE SCALE GENOMIC DNA]</scope>
    <source>
        <strain evidence="12">1YdBTEX2</strain>
    </source>
</reference>
<feature type="domain" description="PapC-like C-terminal" evidence="9">
    <location>
        <begin position="752"/>
        <end position="812"/>
    </location>
</feature>
<dbReference type="Proteomes" id="UP000245431">
    <property type="component" value="Chromosome PVE_r1"/>
</dbReference>
<dbReference type="EMBL" id="LT599583">
    <property type="protein sequence ID" value="SBW83663.1"/>
    <property type="molecule type" value="Genomic_DNA"/>
</dbReference>
<dbReference type="InterPro" id="IPR042186">
    <property type="entry name" value="FimD_plug_dom"/>
</dbReference>
<name>A0A1D3K5M8_PSEVE</name>
<dbReference type="PANTHER" id="PTHR30451">
    <property type="entry name" value="OUTER MEMBRANE USHER PROTEIN"/>
    <property type="match status" value="1"/>
</dbReference>
<accession>A0A1D3K5M8</accession>
<evidence type="ECO:0000256" key="6">
    <source>
        <dbReference type="ARBA" id="ARBA00022729"/>
    </source>
</evidence>